<organism evidence="1 2">
    <name type="scientific">Gimesia maris</name>
    <dbReference type="NCBI Taxonomy" id="122"/>
    <lineage>
        <taxon>Bacteria</taxon>
        <taxon>Pseudomonadati</taxon>
        <taxon>Planctomycetota</taxon>
        <taxon>Planctomycetia</taxon>
        <taxon>Planctomycetales</taxon>
        <taxon>Planctomycetaceae</taxon>
        <taxon>Gimesia</taxon>
    </lineage>
</organism>
<dbReference type="Proteomes" id="UP000263642">
    <property type="component" value="Unassembled WGS sequence"/>
</dbReference>
<dbReference type="EMBL" id="DQAY01000102">
    <property type="protein sequence ID" value="HCO24550.1"/>
    <property type="molecule type" value="Genomic_DNA"/>
</dbReference>
<proteinExistence type="predicted"/>
<evidence type="ECO:0000313" key="1">
    <source>
        <dbReference type="EMBL" id="HCO24550.1"/>
    </source>
</evidence>
<gene>
    <name evidence="1" type="ORF">DIT97_16525</name>
</gene>
<reference evidence="1 2" key="1">
    <citation type="journal article" date="2018" name="Nat. Biotechnol.">
        <title>A standardized bacterial taxonomy based on genome phylogeny substantially revises the tree of life.</title>
        <authorList>
            <person name="Parks D.H."/>
            <person name="Chuvochina M."/>
            <person name="Waite D.W."/>
            <person name="Rinke C."/>
            <person name="Skarshewski A."/>
            <person name="Chaumeil P.A."/>
            <person name="Hugenholtz P."/>
        </authorList>
    </citation>
    <scope>NUCLEOTIDE SEQUENCE [LARGE SCALE GENOMIC DNA]</scope>
    <source>
        <strain evidence="1">UBA9375</strain>
    </source>
</reference>
<comment type="caution">
    <text evidence="1">The sequence shown here is derived from an EMBL/GenBank/DDBJ whole genome shotgun (WGS) entry which is preliminary data.</text>
</comment>
<evidence type="ECO:0000313" key="2">
    <source>
        <dbReference type="Proteomes" id="UP000263642"/>
    </source>
</evidence>
<name>A0A3D3RAB9_9PLAN</name>
<protein>
    <submittedName>
        <fullName evidence="1">Uncharacterized protein</fullName>
    </submittedName>
</protein>
<dbReference type="AlphaFoldDB" id="A0A3D3RAB9"/>
<accession>A0A3D3RAB9</accession>
<sequence>MTRIPEHPIHQRELMRPVRLTSEFPASERLILAWRKVAEILCLFFMQRMHANVADEIERDAAGFGL</sequence>